<keyword evidence="5 15" id="KW-0378">Hydrolase</keyword>
<evidence type="ECO:0000256" key="4">
    <source>
        <dbReference type="ARBA" id="ARBA00022763"/>
    </source>
</evidence>
<evidence type="ECO:0000256" key="9">
    <source>
        <dbReference type="ARBA" id="ARBA00023172"/>
    </source>
</evidence>
<evidence type="ECO:0000256" key="7">
    <source>
        <dbReference type="ARBA" id="ARBA00022840"/>
    </source>
</evidence>
<evidence type="ECO:0000259" key="17">
    <source>
        <dbReference type="PROSITE" id="PS51194"/>
    </source>
</evidence>
<evidence type="ECO:0000256" key="6">
    <source>
        <dbReference type="ARBA" id="ARBA00022806"/>
    </source>
</evidence>
<evidence type="ECO:0000256" key="14">
    <source>
        <dbReference type="ARBA" id="ARBA00048988"/>
    </source>
</evidence>
<dbReference type="PROSITE" id="PS51194">
    <property type="entry name" value="HELICASE_CTER"/>
    <property type="match status" value="1"/>
</dbReference>
<evidence type="ECO:0000256" key="3">
    <source>
        <dbReference type="ARBA" id="ARBA00022741"/>
    </source>
</evidence>
<feature type="domain" description="Helicase C-terminal" evidence="17">
    <location>
        <begin position="471"/>
        <end position="625"/>
    </location>
</feature>
<dbReference type="InterPro" id="IPR012340">
    <property type="entry name" value="NA-bd_OB-fold"/>
</dbReference>
<dbReference type="CDD" id="cd17992">
    <property type="entry name" value="DEXHc_RecG"/>
    <property type="match status" value="1"/>
</dbReference>
<evidence type="ECO:0000256" key="2">
    <source>
        <dbReference type="ARBA" id="ARBA00017846"/>
    </source>
</evidence>
<comment type="catalytic activity">
    <reaction evidence="14 15">
        <text>ATP + H2O = ADP + phosphate + H(+)</text>
        <dbReference type="Rhea" id="RHEA:13065"/>
        <dbReference type="ChEBI" id="CHEBI:15377"/>
        <dbReference type="ChEBI" id="CHEBI:15378"/>
        <dbReference type="ChEBI" id="CHEBI:30616"/>
        <dbReference type="ChEBI" id="CHEBI:43474"/>
        <dbReference type="ChEBI" id="CHEBI:456216"/>
        <dbReference type="EC" id="5.6.2.4"/>
    </reaction>
</comment>
<evidence type="ECO:0000313" key="18">
    <source>
        <dbReference type="EMBL" id="ROT47145.1"/>
    </source>
</evidence>
<dbReference type="PANTHER" id="PTHR47964">
    <property type="entry name" value="ATP-DEPENDENT DNA HELICASE HOMOLOG RECG, CHLOROPLASTIC"/>
    <property type="match status" value="1"/>
</dbReference>
<dbReference type="CDD" id="cd04488">
    <property type="entry name" value="RecG_wedge_OBF"/>
    <property type="match status" value="1"/>
</dbReference>
<dbReference type="GO" id="GO:0006281">
    <property type="term" value="P:DNA repair"/>
    <property type="evidence" value="ECO:0007669"/>
    <property type="project" value="UniProtKB-UniRule"/>
</dbReference>
<dbReference type="InterPro" id="IPR047112">
    <property type="entry name" value="RecG/Mfd"/>
</dbReference>
<dbReference type="RefSeq" id="WP_123663424.1">
    <property type="nucleotide sequence ID" value="NZ_RARA01000026.1"/>
</dbReference>
<comment type="similarity">
    <text evidence="1 15">Belongs to the helicase family. RecG subfamily.</text>
</comment>
<dbReference type="Pfam" id="PF00270">
    <property type="entry name" value="DEAD"/>
    <property type="match status" value="1"/>
</dbReference>
<keyword evidence="10 15" id="KW-0234">DNA repair</keyword>
<protein>
    <recommendedName>
        <fullName evidence="2 15">ATP-dependent DNA helicase RecG</fullName>
        <ecNumber evidence="13 15">5.6.2.4</ecNumber>
    </recommendedName>
</protein>
<evidence type="ECO:0000256" key="8">
    <source>
        <dbReference type="ARBA" id="ARBA00023125"/>
    </source>
</evidence>
<dbReference type="Pfam" id="PF17191">
    <property type="entry name" value="RecG_wedge"/>
    <property type="match status" value="1"/>
</dbReference>
<dbReference type="GO" id="GO:0005524">
    <property type="term" value="F:ATP binding"/>
    <property type="evidence" value="ECO:0007669"/>
    <property type="project" value="UniProtKB-KW"/>
</dbReference>
<keyword evidence="19" id="KW-1185">Reference proteome</keyword>
<keyword evidence="9 15" id="KW-0233">DNA recombination</keyword>
<dbReference type="NCBIfam" id="NF008165">
    <property type="entry name" value="PRK10917.1-3"/>
    <property type="match status" value="1"/>
</dbReference>
<evidence type="ECO:0000256" key="12">
    <source>
        <dbReference type="ARBA" id="ARBA00034617"/>
    </source>
</evidence>
<dbReference type="EC" id="5.6.2.4" evidence="13 15"/>
<dbReference type="InterPro" id="IPR001650">
    <property type="entry name" value="Helicase_C-like"/>
</dbReference>
<keyword evidence="7 15" id="KW-0067">ATP-binding</keyword>
<reference evidence="18 19" key="1">
    <citation type="submission" date="2018-09" db="EMBL/GenBank/DDBJ databases">
        <title>Comparative Genomics of Wolbachia-Cardinium Dual Endosymbiosis in a Plant-Parasitic Nematode.</title>
        <authorList>
            <person name="Brown A.M.V."/>
            <person name="Wasala S.K."/>
            <person name="Howe D.K."/>
            <person name="Peetz A.B."/>
            <person name="Zasada I.A."/>
            <person name="Denver D.R."/>
        </authorList>
    </citation>
    <scope>NUCLEOTIDE SEQUENCE [LARGE SCALE GENOMIC DNA]</scope>
    <source>
        <strain evidence="18 19">Pp_1</strain>
    </source>
</reference>
<evidence type="ECO:0000256" key="15">
    <source>
        <dbReference type="RuleBase" id="RU363016"/>
    </source>
</evidence>
<keyword evidence="11" id="KW-0413">Isomerase</keyword>
<evidence type="ECO:0000259" key="16">
    <source>
        <dbReference type="PROSITE" id="PS51192"/>
    </source>
</evidence>
<dbReference type="Gene3D" id="2.40.50.140">
    <property type="entry name" value="Nucleic acid-binding proteins"/>
    <property type="match status" value="1"/>
</dbReference>
<comment type="catalytic activity">
    <reaction evidence="12 15">
        <text>Couples ATP hydrolysis with the unwinding of duplex DNA by translocating in the 3'-5' direction.</text>
        <dbReference type="EC" id="5.6.2.4"/>
    </reaction>
</comment>
<dbReference type="GO" id="GO:0003677">
    <property type="term" value="F:DNA binding"/>
    <property type="evidence" value="ECO:0007669"/>
    <property type="project" value="UniProtKB-KW"/>
</dbReference>
<keyword evidence="8" id="KW-0238">DNA-binding</keyword>
<keyword evidence="6 15" id="KW-0347">Helicase</keyword>
<evidence type="ECO:0000256" key="1">
    <source>
        <dbReference type="ARBA" id="ARBA00007504"/>
    </source>
</evidence>
<keyword evidence="4 15" id="KW-0227">DNA damage</keyword>
<dbReference type="EMBL" id="RARA01000026">
    <property type="protein sequence ID" value="ROT47145.1"/>
    <property type="molecule type" value="Genomic_DNA"/>
</dbReference>
<dbReference type="SMART" id="SM00490">
    <property type="entry name" value="HELICc"/>
    <property type="match status" value="1"/>
</dbReference>
<keyword evidence="3 15" id="KW-0547">Nucleotide-binding</keyword>
<evidence type="ECO:0000256" key="11">
    <source>
        <dbReference type="ARBA" id="ARBA00023235"/>
    </source>
</evidence>
<dbReference type="InterPro" id="IPR004609">
    <property type="entry name" value="ATP-dep_DNA_helicase_RecG"/>
</dbReference>
<dbReference type="InterPro" id="IPR033454">
    <property type="entry name" value="RecG_wedge"/>
</dbReference>
<dbReference type="PANTHER" id="PTHR47964:SF1">
    <property type="entry name" value="ATP-DEPENDENT DNA HELICASE HOMOLOG RECG, CHLOROPLASTIC"/>
    <property type="match status" value="1"/>
</dbReference>
<gene>
    <name evidence="18" type="primary">recG</name>
    <name evidence="18" type="ORF">EDM02_04680</name>
</gene>
<dbReference type="InterPro" id="IPR045562">
    <property type="entry name" value="RecG_dom3_C"/>
</dbReference>
<evidence type="ECO:0000256" key="10">
    <source>
        <dbReference type="ARBA" id="ARBA00023204"/>
    </source>
</evidence>
<dbReference type="InterPro" id="IPR027417">
    <property type="entry name" value="P-loop_NTPase"/>
</dbReference>
<comment type="function">
    <text evidence="15">Plays a critical role in recombination and DNA repair. Helps process Holliday junction intermediates to mature products by catalyzing branch migration. Has replication fork regression activity, unwinds stalled or blocked replication forks to make a HJ that can be resolved. Has a DNA unwinding activity characteristic of a DNA helicase with 3'-5' polarity.</text>
</comment>
<evidence type="ECO:0000313" key="19">
    <source>
        <dbReference type="Proteomes" id="UP000270927"/>
    </source>
</evidence>
<dbReference type="InterPro" id="IPR014001">
    <property type="entry name" value="Helicase_ATP-bd"/>
</dbReference>
<dbReference type="SUPFAM" id="SSF50249">
    <property type="entry name" value="Nucleic acid-binding proteins"/>
    <property type="match status" value="1"/>
</dbReference>
<dbReference type="Pfam" id="PF00271">
    <property type="entry name" value="Helicase_C"/>
    <property type="match status" value="1"/>
</dbReference>
<feature type="domain" description="Helicase ATP-binding" evidence="16">
    <location>
        <begin position="283"/>
        <end position="446"/>
    </location>
</feature>
<dbReference type="Proteomes" id="UP000270927">
    <property type="component" value="Unassembled WGS sequence"/>
</dbReference>
<dbReference type="PROSITE" id="PS51192">
    <property type="entry name" value="HELICASE_ATP_BIND_1"/>
    <property type="match status" value="1"/>
</dbReference>
<dbReference type="GO" id="GO:0006310">
    <property type="term" value="P:DNA recombination"/>
    <property type="evidence" value="ECO:0007669"/>
    <property type="project" value="UniProtKB-UniRule"/>
</dbReference>
<dbReference type="GO" id="GO:0016887">
    <property type="term" value="F:ATP hydrolysis activity"/>
    <property type="evidence" value="ECO:0007669"/>
    <property type="project" value="RHEA"/>
</dbReference>
<dbReference type="AlphaFoldDB" id="A0A3N2QBG8"/>
<dbReference type="Pfam" id="PF19833">
    <property type="entry name" value="RecG_dom3_C"/>
    <property type="match status" value="1"/>
</dbReference>
<sequence>MNIFFSKSITLLTGLDKAQLLKDELGISTYEDLLKHYPFRYEDRSKRSTIAALHPTISGAHGVQLEGYIKKLQKIEKGKKRLIALFEDETGQIELIWFQNFSWVIKKIQPHLRYRIWGKPIFLSSGYNQLVHPEITAVISHQHKKPCQLPLYHSTERLRKNQLDAKAIFTWQKKLLDQVGGDIKETLPAYLLTHYKLISLQEAFKNIHLPSSQQMLKQAQRRLKFEELFYIQLKFLKIKQRRMEKQASKAFQDLALLHTFYHNHLPFNLTNGQKKSIRDIYRDLASGKQMNRLLQGEVGSGKTIVAFIAMLIVMGSQGQVAIMAPTEILAKQHYERFYIFAQQLHLNIALLTGNTKKKEKEHILYRLQAGILHIIVGTHALLSEGVIFKELGFFVIDEQHRFGVAQRAGLLTKNKDYAPHILIMTATPIPRTLAMTFYGELDLSTIYELPAGRKPIKTQHYYENSRLKVFQLLRAQLALGRQIYMVYPLIEASAVLDYQNLLAGYESVVRAFPDIPVGIVHGKMDSMARDIEMKRFLKNETHILVATTVIEVGVNVPNATVMVIESAERFGLSQLHQLRGRVGRGGEQSYCMLMTDYRLNKAGKARIETMIKTNNGFEIAELDLKLRGPGDLMGLQQSGILNLKIADLSTDVNILEAARKSAKNIIQQDPDFQHPLNLPICQEYARLIAKIGSWDMIG</sequence>
<proteinExistence type="inferred from homology"/>
<organism evidence="18 19">
    <name type="scientific">Candidatus Cardinium hertigii</name>
    <dbReference type="NCBI Taxonomy" id="247481"/>
    <lineage>
        <taxon>Bacteria</taxon>
        <taxon>Pseudomonadati</taxon>
        <taxon>Bacteroidota</taxon>
        <taxon>Cytophagia</taxon>
        <taxon>Cytophagales</taxon>
        <taxon>Amoebophilaceae</taxon>
        <taxon>Candidatus Cardinium</taxon>
    </lineage>
</organism>
<dbReference type="InterPro" id="IPR011545">
    <property type="entry name" value="DEAD/DEAH_box_helicase_dom"/>
</dbReference>
<dbReference type="SUPFAM" id="SSF52540">
    <property type="entry name" value="P-loop containing nucleoside triphosphate hydrolases"/>
    <property type="match status" value="2"/>
</dbReference>
<evidence type="ECO:0000256" key="5">
    <source>
        <dbReference type="ARBA" id="ARBA00022801"/>
    </source>
</evidence>
<evidence type="ECO:0000256" key="13">
    <source>
        <dbReference type="ARBA" id="ARBA00034808"/>
    </source>
</evidence>
<accession>A0A3N2QBG8</accession>
<comment type="caution">
    <text evidence="18">The sequence shown here is derived from an EMBL/GenBank/DDBJ whole genome shotgun (WGS) entry which is preliminary data.</text>
</comment>
<name>A0A3N2QBG8_9BACT</name>
<dbReference type="NCBIfam" id="TIGR00643">
    <property type="entry name" value="recG"/>
    <property type="match status" value="1"/>
</dbReference>
<dbReference type="Gene3D" id="3.40.50.300">
    <property type="entry name" value="P-loop containing nucleotide triphosphate hydrolases"/>
    <property type="match status" value="2"/>
</dbReference>
<dbReference type="GO" id="GO:0043138">
    <property type="term" value="F:3'-5' DNA helicase activity"/>
    <property type="evidence" value="ECO:0007669"/>
    <property type="project" value="UniProtKB-EC"/>
</dbReference>
<dbReference type="OrthoDB" id="9804325at2"/>
<dbReference type="NCBIfam" id="NF008168">
    <property type="entry name" value="PRK10917.2-2"/>
    <property type="match status" value="1"/>
</dbReference>
<dbReference type="SMART" id="SM00487">
    <property type="entry name" value="DEXDc"/>
    <property type="match status" value="1"/>
</dbReference>